<sequence>MTPDSLVIPAAVVALAFLAWVLLRLVRLTRQGDFIRAAHLASASTALWGLGLLLATLGGRPQDSLGRIWFNWVPFATQTAANDTEIVMNFLLFVPAGLLLPWIARHATRQRVIVLALGAAAMLSSVIEVLQTFTPLGTAGDITDILSNTIGCTIAAAISSIVHHWLVSQQLTRSAPEARQLQS</sequence>
<feature type="transmembrane region" description="Helical" evidence="1">
    <location>
        <begin position="6"/>
        <end position="26"/>
    </location>
</feature>
<keyword evidence="4" id="KW-1185">Reference proteome</keyword>
<dbReference type="InterPro" id="IPR006976">
    <property type="entry name" value="VanZ-like"/>
</dbReference>
<organism evidence="3 4">
    <name type="scientific">Kribbella qitaiheensis</name>
    <dbReference type="NCBI Taxonomy" id="1544730"/>
    <lineage>
        <taxon>Bacteria</taxon>
        <taxon>Bacillati</taxon>
        <taxon>Actinomycetota</taxon>
        <taxon>Actinomycetes</taxon>
        <taxon>Propionibacteriales</taxon>
        <taxon>Kribbellaceae</taxon>
        <taxon>Kribbella</taxon>
    </lineage>
</organism>
<dbReference type="Proteomes" id="UP000515563">
    <property type="component" value="Chromosome"/>
</dbReference>
<evidence type="ECO:0000313" key="4">
    <source>
        <dbReference type="Proteomes" id="UP000515563"/>
    </source>
</evidence>
<proteinExistence type="predicted"/>
<evidence type="ECO:0000256" key="1">
    <source>
        <dbReference type="SAM" id="Phobius"/>
    </source>
</evidence>
<dbReference type="RefSeq" id="WP_185448898.1">
    <property type="nucleotide sequence ID" value="NZ_CP043661.1"/>
</dbReference>
<feature type="transmembrane region" description="Helical" evidence="1">
    <location>
        <begin position="112"/>
        <end position="133"/>
    </location>
</feature>
<evidence type="ECO:0000313" key="3">
    <source>
        <dbReference type="EMBL" id="QNE19618.1"/>
    </source>
</evidence>
<feature type="transmembrane region" description="Helical" evidence="1">
    <location>
        <begin position="86"/>
        <end position="105"/>
    </location>
</feature>
<reference evidence="3 4" key="2">
    <citation type="journal article" date="2020" name="Microbiol. Resour. Announc.">
        <title>Antarctic desert soil bacteria exhibit high novel natural product potential, evaluated through long-read genome sequencing and comparative genomics.</title>
        <authorList>
            <person name="Benaud N."/>
            <person name="Edwards R.J."/>
            <person name="Amos T.G."/>
            <person name="D'Agostino P.M."/>
            <person name="Gutierrez-Chavez C."/>
            <person name="Montgomery K."/>
            <person name="Nicetic I."/>
            <person name="Ferrari B.C."/>
        </authorList>
    </citation>
    <scope>NUCLEOTIDE SEQUENCE [LARGE SCALE GENOMIC DNA]</scope>
    <source>
        <strain evidence="3 4">SPB151</strain>
    </source>
</reference>
<protein>
    <submittedName>
        <fullName evidence="3">VanZ family protein</fullName>
    </submittedName>
</protein>
<feature type="domain" description="VanZ-like" evidence="2">
    <location>
        <begin position="65"/>
        <end position="162"/>
    </location>
</feature>
<evidence type="ECO:0000259" key="2">
    <source>
        <dbReference type="Pfam" id="PF04892"/>
    </source>
</evidence>
<name>A0A7G6X053_9ACTN</name>
<accession>A0A7G6X053</accession>
<dbReference type="AlphaFoldDB" id="A0A7G6X053"/>
<dbReference type="KEGG" id="kqi:F1D05_18975"/>
<dbReference type="EMBL" id="CP043661">
    <property type="protein sequence ID" value="QNE19618.1"/>
    <property type="molecule type" value="Genomic_DNA"/>
</dbReference>
<keyword evidence="1" id="KW-0472">Membrane</keyword>
<dbReference type="PANTHER" id="PTHR28008:SF1">
    <property type="entry name" value="DOMAIN PROTEIN, PUTATIVE (AFU_ORTHOLOGUE AFUA_3G10980)-RELATED"/>
    <property type="match status" value="1"/>
</dbReference>
<feature type="transmembrane region" description="Helical" evidence="1">
    <location>
        <begin position="145"/>
        <end position="167"/>
    </location>
</feature>
<keyword evidence="1" id="KW-1133">Transmembrane helix</keyword>
<reference evidence="4" key="1">
    <citation type="submission" date="2019-09" db="EMBL/GenBank/DDBJ databases">
        <title>Antimicrobial potential of Antarctic Bacteria.</title>
        <authorList>
            <person name="Benaud N."/>
            <person name="Edwards R.J."/>
            <person name="Ferrari B.C."/>
        </authorList>
    </citation>
    <scope>NUCLEOTIDE SEQUENCE [LARGE SCALE GENOMIC DNA]</scope>
    <source>
        <strain evidence="4">SPB151</strain>
    </source>
</reference>
<dbReference type="PANTHER" id="PTHR28008">
    <property type="entry name" value="DOMAIN PROTEIN, PUTATIVE (AFU_ORTHOLOGUE AFUA_3G10980)-RELATED"/>
    <property type="match status" value="1"/>
</dbReference>
<dbReference type="Pfam" id="PF04892">
    <property type="entry name" value="VanZ"/>
    <property type="match status" value="1"/>
</dbReference>
<gene>
    <name evidence="3" type="ORF">F1D05_18975</name>
</gene>
<keyword evidence="1" id="KW-0812">Transmembrane</keyword>
<feature type="transmembrane region" description="Helical" evidence="1">
    <location>
        <begin position="38"/>
        <end position="57"/>
    </location>
</feature>